<accession>A0A1W0W9B3</accession>
<dbReference type="EMBL" id="MTYJ01000161">
    <property type="protein sequence ID" value="OQV11801.1"/>
    <property type="molecule type" value="Genomic_DNA"/>
</dbReference>
<name>A0A1W0W9B3_HYPEX</name>
<dbReference type="Gene3D" id="1.20.5.340">
    <property type="match status" value="1"/>
</dbReference>
<dbReference type="Proteomes" id="UP000192578">
    <property type="component" value="Unassembled WGS sequence"/>
</dbReference>
<evidence type="ECO:0000313" key="3">
    <source>
        <dbReference type="EMBL" id="OQV11801.1"/>
    </source>
</evidence>
<dbReference type="AlphaFoldDB" id="A0A1W0W9B3"/>
<gene>
    <name evidence="3" type="ORF">BV898_13926</name>
</gene>
<evidence type="ECO:0000256" key="1">
    <source>
        <dbReference type="SAM" id="Coils"/>
    </source>
</evidence>
<protein>
    <submittedName>
        <fullName evidence="3">Uncharacterized protein</fullName>
    </submittedName>
</protein>
<evidence type="ECO:0000313" key="4">
    <source>
        <dbReference type="Proteomes" id="UP000192578"/>
    </source>
</evidence>
<feature type="coiled-coil region" evidence="1">
    <location>
        <begin position="107"/>
        <end position="176"/>
    </location>
</feature>
<keyword evidence="1" id="KW-0175">Coiled coil</keyword>
<keyword evidence="4" id="KW-1185">Reference proteome</keyword>
<feature type="signal peptide" evidence="2">
    <location>
        <begin position="1"/>
        <end position="20"/>
    </location>
</feature>
<proteinExistence type="predicted"/>
<reference evidence="4" key="1">
    <citation type="submission" date="2017-01" db="EMBL/GenBank/DDBJ databases">
        <title>Comparative genomics of anhydrobiosis in the tardigrade Hypsibius dujardini.</title>
        <authorList>
            <person name="Yoshida Y."/>
            <person name="Koutsovoulos G."/>
            <person name="Laetsch D."/>
            <person name="Stevens L."/>
            <person name="Kumar S."/>
            <person name="Horikawa D."/>
            <person name="Ishino K."/>
            <person name="Komine S."/>
            <person name="Tomita M."/>
            <person name="Blaxter M."/>
            <person name="Arakawa K."/>
        </authorList>
    </citation>
    <scope>NUCLEOTIDE SEQUENCE [LARGE SCALE GENOMIC DNA]</scope>
    <source>
        <strain evidence="4">Z151</strain>
    </source>
</reference>
<evidence type="ECO:0000256" key="2">
    <source>
        <dbReference type="SAM" id="SignalP"/>
    </source>
</evidence>
<sequence length="391" mass="42531">MKVPLAAVLVASLCVRQGYGADDKGELILIQTAQLLERTVVIPLTAVVTALATNTLKPLADAPVPKTASATLPIIKALRTSLIGLWRTIRPIHDAVATAENHIAASVAVLTARISRANQDIRDVEGEIASADAQIASLASQITATQDQVAQLEASVGRAEEEVRKAEQRVREAKNCIIKKWRRRRQTRQTRGWFQDAVGSVADAIQDFFNIPCPFLNDVDSRRDDVRRASSSRDQAATNLRNMRASQEDLVKSRAALQAKQLTLVAKRDGLMKSARELTEQQLANVALGVTVRSLLSNVGLFMGGTTVLQQVMVTLSNMADLIDPLTSMVKAAEGIAQSAGTSTGSLNVSVKSIRESLPKITAKLPLYPWFLIDWDKCEIVGQEDPYLYIS</sequence>
<organism evidence="3 4">
    <name type="scientific">Hypsibius exemplaris</name>
    <name type="common">Freshwater tardigrade</name>
    <dbReference type="NCBI Taxonomy" id="2072580"/>
    <lineage>
        <taxon>Eukaryota</taxon>
        <taxon>Metazoa</taxon>
        <taxon>Ecdysozoa</taxon>
        <taxon>Tardigrada</taxon>
        <taxon>Eutardigrada</taxon>
        <taxon>Parachela</taxon>
        <taxon>Hypsibioidea</taxon>
        <taxon>Hypsibiidae</taxon>
        <taxon>Hypsibius</taxon>
    </lineage>
</organism>
<keyword evidence="2" id="KW-0732">Signal</keyword>
<feature type="chain" id="PRO_5012845423" evidence="2">
    <location>
        <begin position="21"/>
        <end position="391"/>
    </location>
</feature>
<comment type="caution">
    <text evidence="3">The sequence shown here is derived from an EMBL/GenBank/DDBJ whole genome shotgun (WGS) entry which is preliminary data.</text>
</comment>